<dbReference type="EMBL" id="BMAW01035970">
    <property type="protein sequence ID" value="GFU41993.1"/>
    <property type="molecule type" value="Genomic_DNA"/>
</dbReference>
<gene>
    <name evidence="2" type="ORF">NPIL_435501</name>
</gene>
<name>A0A8X6UJY3_NEPPI</name>
<evidence type="ECO:0000256" key="1">
    <source>
        <dbReference type="SAM" id="MobiDB-lite"/>
    </source>
</evidence>
<keyword evidence="3" id="KW-1185">Reference proteome</keyword>
<evidence type="ECO:0000313" key="3">
    <source>
        <dbReference type="Proteomes" id="UP000887013"/>
    </source>
</evidence>
<evidence type="ECO:0000313" key="2">
    <source>
        <dbReference type="EMBL" id="GFU41993.1"/>
    </source>
</evidence>
<dbReference type="AlphaFoldDB" id="A0A8X6UJY3"/>
<reference evidence="2" key="1">
    <citation type="submission" date="2020-08" db="EMBL/GenBank/DDBJ databases">
        <title>Multicomponent nature underlies the extraordinary mechanical properties of spider dragline silk.</title>
        <authorList>
            <person name="Kono N."/>
            <person name="Nakamura H."/>
            <person name="Mori M."/>
            <person name="Yoshida Y."/>
            <person name="Ohtoshi R."/>
            <person name="Malay A.D."/>
            <person name="Moran D.A.P."/>
            <person name="Tomita M."/>
            <person name="Numata K."/>
            <person name="Arakawa K."/>
        </authorList>
    </citation>
    <scope>NUCLEOTIDE SEQUENCE</scope>
</reference>
<feature type="region of interest" description="Disordered" evidence="1">
    <location>
        <begin position="1"/>
        <end position="26"/>
    </location>
</feature>
<accession>A0A8X6UJY3</accession>
<comment type="caution">
    <text evidence="2">The sequence shown here is derived from an EMBL/GenBank/DDBJ whole genome shotgun (WGS) entry which is preliminary data.</text>
</comment>
<organism evidence="2 3">
    <name type="scientific">Nephila pilipes</name>
    <name type="common">Giant wood spider</name>
    <name type="synonym">Nephila maculata</name>
    <dbReference type="NCBI Taxonomy" id="299642"/>
    <lineage>
        <taxon>Eukaryota</taxon>
        <taxon>Metazoa</taxon>
        <taxon>Ecdysozoa</taxon>
        <taxon>Arthropoda</taxon>
        <taxon>Chelicerata</taxon>
        <taxon>Arachnida</taxon>
        <taxon>Araneae</taxon>
        <taxon>Araneomorphae</taxon>
        <taxon>Entelegynae</taxon>
        <taxon>Araneoidea</taxon>
        <taxon>Nephilidae</taxon>
        <taxon>Nephila</taxon>
    </lineage>
</organism>
<protein>
    <submittedName>
        <fullName evidence="2">Uncharacterized protein</fullName>
    </submittedName>
</protein>
<proteinExistence type="predicted"/>
<dbReference type="Proteomes" id="UP000887013">
    <property type="component" value="Unassembled WGS sequence"/>
</dbReference>
<sequence length="135" mass="15836">MGRQSDMEIAIQSESSSPLRPDDSQTKCRRFLLVQDTIRINKQQKEGNRNQLTFMRNGIDHDTEDPKYQQMWAFYTATEELNKQLRGVSIVLSLLMRLLATPPQYPTKLSCKNLQQTKRNTVEKIHYPNKTMDKF</sequence>